<name>A0ABW5CYS7_9BACT</name>
<dbReference type="RefSeq" id="WP_250430575.1">
    <property type="nucleotide sequence ID" value="NZ_JALPRR010000003.1"/>
</dbReference>
<organism evidence="1 2">
    <name type="scientific">Pontibacter ruber</name>
    <dbReference type="NCBI Taxonomy" id="1343895"/>
    <lineage>
        <taxon>Bacteria</taxon>
        <taxon>Pseudomonadati</taxon>
        <taxon>Bacteroidota</taxon>
        <taxon>Cytophagia</taxon>
        <taxon>Cytophagales</taxon>
        <taxon>Hymenobacteraceae</taxon>
        <taxon>Pontibacter</taxon>
    </lineage>
</organism>
<reference evidence="2" key="1">
    <citation type="journal article" date="2019" name="Int. J. Syst. Evol. Microbiol.">
        <title>The Global Catalogue of Microorganisms (GCM) 10K type strain sequencing project: providing services to taxonomists for standard genome sequencing and annotation.</title>
        <authorList>
            <consortium name="The Broad Institute Genomics Platform"/>
            <consortium name="The Broad Institute Genome Sequencing Center for Infectious Disease"/>
            <person name="Wu L."/>
            <person name="Ma J."/>
        </authorList>
    </citation>
    <scope>NUCLEOTIDE SEQUENCE [LARGE SCALE GENOMIC DNA]</scope>
    <source>
        <strain evidence="2">CGMCC 4.1782</strain>
    </source>
</reference>
<sequence>MCKTRTTLSIEPEAITRELCSVILSKIFQHEDQASIKGVLPYSATYAT</sequence>
<protein>
    <submittedName>
        <fullName evidence="1">Uncharacterized protein</fullName>
    </submittedName>
</protein>
<keyword evidence="2" id="KW-1185">Reference proteome</keyword>
<dbReference type="Proteomes" id="UP001597374">
    <property type="component" value="Unassembled WGS sequence"/>
</dbReference>
<proteinExistence type="predicted"/>
<gene>
    <name evidence="1" type="ORF">ACFSKP_15065</name>
</gene>
<comment type="caution">
    <text evidence="1">The sequence shown here is derived from an EMBL/GenBank/DDBJ whole genome shotgun (WGS) entry which is preliminary data.</text>
</comment>
<accession>A0ABW5CYS7</accession>
<dbReference type="EMBL" id="JBHUIM010000002">
    <property type="protein sequence ID" value="MFD2247586.1"/>
    <property type="molecule type" value="Genomic_DNA"/>
</dbReference>
<evidence type="ECO:0000313" key="2">
    <source>
        <dbReference type="Proteomes" id="UP001597374"/>
    </source>
</evidence>
<evidence type="ECO:0000313" key="1">
    <source>
        <dbReference type="EMBL" id="MFD2247586.1"/>
    </source>
</evidence>